<protein>
    <submittedName>
        <fullName evidence="2">2',3'-cyclic-nucleotide 2'-phosphodiesterase (5'-nucleotidase family)</fullName>
    </submittedName>
</protein>
<dbReference type="InterPro" id="IPR036907">
    <property type="entry name" value="5'-Nucleotdase_C_sf"/>
</dbReference>
<evidence type="ECO:0000313" key="3">
    <source>
        <dbReference type="Proteomes" id="UP000530564"/>
    </source>
</evidence>
<dbReference type="InterPro" id="IPR004843">
    <property type="entry name" value="Calcineurin-like_PHP"/>
</dbReference>
<evidence type="ECO:0000259" key="1">
    <source>
        <dbReference type="Pfam" id="PF00149"/>
    </source>
</evidence>
<dbReference type="Proteomes" id="UP000530564">
    <property type="component" value="Unassembled WGS sequence"/>
</dbReference>
<gene>
    <name evidence="2" type="ORF">GGQ61_003522</name>
</gene>
<dbReference type="InterPro" id="IPR029052">
    <property type="entry name" value="Metallo-depent_PP-like"/>
</dbReference>
<reference evidence="2 3" key="1">
    <citation type="submission" date="2020-08" db="EMBL/GenBank/DDBJ databases">
        <title>Genomic Encyclopedia of Type Strains, Phase IV (KMG-IV): sequencing the most valuable type-strain genomes for metagenomic binning, comparative biology and taxonomic classification.</title>
        <authorList>
            <person name="Goeker M."/>
        </authorList>
    </citation>
    <scope>NUCLEOTIDE SEQUENCE [LARGE SCALE GENOMIC DNA]</scope>
    <source>
        <strain evidence="2 3">DSM 21793</strain>
    </source>
</reference>
<dbReference type="InterPro" id="IPR006311">
    <property type="entry name" value="TAT_signal"/>
</dbReference>
<accession>A0A840A2D6</accession>
<dbReference type="PROSITE" id="PS51318">
    <property type="entry name" value="TAT"/>
    <property type="match status" value="1"/>
</dbReference>
<dbReference type="EMBL" id="JACIDK010000005">
    <property type="protein sequence ID" value="MBB3892786.1"/>
    <property type="molecule type" value="Genomic_DNA"/>
</dbReference>
<evidence type="ECO:0000313" key="2">
    <source>
        <dbReference type="EMBL" id="MBB3892786.1"/>
    </source>
</evidence>
<sequence length="460" mass="47940">MSQPHYLTDRRRLLAAAVGLAAAPLLSGSAFAAPRGRLVGRVLAMSDLHSAYERTGQLLAALAAEVAAHKAPHVIAVDGDVFEHGNVAAVRSGGEIDWAFLAALPKIAPTVVNLGNHDNDITPDLAEVVARMRSLGLAVVSNIVDARTGAPFAPAQADLPLGKRTLRVVGVGTNSINTYPAASRPTLQIPVPGEWARDHLARSLSGADLVMVLSHAGVAPDREILPLLPDGTLMIGGHNHLLFQHRQGSSLYVHTGSWSNAYTAVALYAAGPGDAVSVPVALDGPIAPALSELIPAVLARTLTDEERAILGTSPAALSLGDTGRAVAAAMARAAGADAGFIGHTTLGTGLPAGPVSRHAFDAVVRFEGKLMVAEVPRDRLAKFLARANQDRPMPLDQRNGDFLYGEQVAAPTGDVVRIATTDWNAMNQGEYFGAKDLAFREIEGLRLKAVAAKGLLGGET</sequence>
<comment type="caution">
    <text evidence="2">The sequence shown here is derived from an EMBL/GenBank/DDBJ whole genome shotgun (WGS) entry which is preliminary data.</text>
</comment>
<dbReference type="GO" id="GO:0009166">
    <property type="term" value="P:nucleotide catabolic process"/>
    <property type="evidence" value="ECO:0007669"/>
    <property type="project" value="InterPro"/>
</dbReference>
<keyword evidence="3" id="KW-1185">Reference proteome</keyword>
<dbReference type="Gene3D" id="3.60.21.10">
    <property type="match status" value="1"/>
</dbReference>
<dbReference type="InterPro" id="IPR006179">
    <property type="entry name" value="5_nucleotidase/apyrase"/>
</dbReference>
<proteinExistence type="predicted"/>
<organism evidence="2 3">
    <name type="scientific">Phenylobacterium haematophilum</name>
    <dbReference type="NCBI Taxonomy" id="98513"/>
    <lineage>
        <taxon>Bacteria</taxon>
        <taxon>Pseudomonadati</taxon>
        <taxon>Pseudomonadota</taxon>
        <taxon>Alphaproteobacteria</taxon>
        <taxon>Caulobacterales</taxon>
        <taxon>Caulobacteraceae</taxon>
        <taxon>Phenylobacterium</taxon>
    </lineage>
</organism>
<dbReference type="SUPFAM" id="SSF55816">
    <property type="entry name" value="5'-nucleotidase (syn. UDP-sugar hydrolase), C-terminal domain"/>
    <property type="match status" value="1"/>
</dbReference>
<name>A0A840A2D6_9CAUL</name>
<dbReference type="PANTHER" id="PTHR11575:SF24">
    <property type="entry name" value="5'-NUCLEOTIDASE"/>
    <property type="match status" value="1"/>
</dbReference>
<dbReference type="PANTHER" id="PTHR11575">
    <property type="entry name" value="5'-NUCLEOTIDASE-RELATED"/>
    <property type="match status" value="1"/>
</dbReference>
<dbReference type="AlphaFoldDB" id="A0A840A2D6"/>
<dbReference type="Gene3D" id="3.90.780.10">
    <property type="entry name" value="5'-Nucleotidase, C-terminal domain"/>
    <property type="match status" value="1"/>
</dbReference>
<dbReference type="GO" id="GO:0016787">
    <property type="term" value="F:hydrolase activity"/>
    <property type="evidence" value="ECO:0007669"/>
    <property type="project" value="InterPro"/>
</dbReference>
<feature type="domain" description="Calcineurin-like phosphoesterase" evidence="1">
    <location>
        <begin position="41"/>
        <end position="240"/>
    </location>
</feature>
<dbReference type="RefSeq" id="WP_343056178.1">
    <property type="nucleotide sequence ID" value="NZ_JACIDK010000005.1"/>
</dbReference>
<dbReference type="SUPFAM" id="SSF56300">
    <property type="entry name" value="Metallo-dependent phosphatases"/>
    <property type="match status" value="1"/>
</dbReference>
<dbReference type="Pfam" id="PF00149">
    <property type="entry name" value="Metallophos"/>
    <property type="match status" value="1"/>
</dbReference>